<comment type="caution">
    <text evidence="3">The sequence shown here is derived from an EMBL/GenBank/DDBJ whole genome shotgun (WGS) entry which is preliminary data.</text>
</comment>
<reference evidence="4" key="1">
    <citation type="journal article" date="2019" name="Int. J. Syst. Evol. Microbiol.">
        <title>The Global Catalogue of Microorganisms (GCM) 10K type strain sequencing project: providing services to taxonomists for standard genome sequencing and annotation.</title>
        <authorList>
            <consortium name="The Broad Institute Genomics Platform"/>
            <consortium name="The Broad Institute Genome Sequencing Center for Infectious Disease"/>
            <person name="Wu L."/>
            <person name="Ma J."/>
        </authorList>
    </citation>
    <scope>NUCLEOTIDE SEQUENCE [LARGE SCALE GENOMIC DNA]</scope>
    <source>
        <strain evidence="4">CGMCC 1.16060</strain>
    </source>
</reference>
<dbReference type="PANTHER" id="PTHR37422:SF13">
    <property type="entry name" value="LIPOPOLYSACCHARIDE BIOSYNTHESIS PROTEIN PA4999-RELATED"/>
    <property type="match status" value="1"/>
</dbReference>
<feature type="repeat" description="TPR" evidence="1">
    <location>
        <begin position="249"/>
        <end position="282"/>
    </location>
</feature>
<feature type="transmembrane region" description="Helical" evidence="2">
    <location>
        <begin position="58"/>
        <end position="76"/>
    </location>
</feature>
<feature type="transmembrane region" description="Helical" evidence="2">
    <location>
        <begin position="159"/>
        <end position="180"/>
    </location>
</feature>
<name>A0ABQ1TT83_9FLAO</name>
<evidence type="ECO:0000256" key="1">
    <source>
        <dbReference type="PROSITE-ProRule" id="PRU00339"/>
    </source>
</evidence>
<evidence type="ECO:0000313" key="4">
    <source>
        <dbReference type="Proteomes" id="UP000655016"/>
    </source>
</evidence>
<keyword evidence="2" id="KW-0472">Membrane</keyword>
<dbReference type="Pfam" id="PF13432">
    <property type="entry name" value="TPR_16"/>
    <property type="match status" value="1"/>
</dbReference>
<keyword evidence="4" id="KW-1185">Reference proteome</keyword>
<dbReference type="EMBL" id="BMKP01000001">
    <property type="protein sequence ID" value="GGF01989.1"/>
    <property type="molecule type" value="Genomic_DNA"/>
</dbReference>
<evidence type="ECO:0000313" key="3">
    <source>
        <dbReference type="EMBL" id="GGF01989.1"/>
    </source>
</evidence>
<dbReference type="SUPFAM" id="SSF48452">
    <property type="entry name" value="TPR-like"/>
    <property type="match status" value="1"/>
</dbReference>
<dbReference type="Gene3D" id="1.25.40.10">
    <property type="entry name" value="Tetratricopeptide repeat domain"/>
    <property type="match status" value="2"/>
</dbReference>
<dbReference type="InterPro" id="IPR051533">
    <property type="entry name" value="WaaL-like"/>
</dbReference>
<dbReference type="InterPro" id="IPR019734">
    <property type="entry name" value="TPR_rpt"/>
</dbReference>
<dbReference type="SMART" id="SM00028">
    <property type="entry name" value="TPR"/>
    <property type="match status" value="4"/>
</dbReference>
<feature type="transmembrane region" description="Helical" evidence="2">
    <location>
        <begin position="121"/>
        <end position="139"/>
    </location>
</feature>
<dbReference type="InterPro" id="IPR011990">
    <property type="entry name" value="TPR-like_helical_dom_sf"/>
</dbReference>
<gene>
    <name evidence="3" type="ORF">GCM10011518_09260</name>
</gene>
<organism evidence="3 4">
    <name type="scientific">Flavobacterium limi</name>
    <dbReference type="NCBI Taxonomy" id="2045105"/>
    <lineage>
        <taxon>Bacteria</taxon>
        <taxon>Pseudomonadati</taxon>
        <taxon>Bacteroidota</taxon>
        <taxon>Flavobacteriia</taxon>
        <taxon>Flavobacteriales</taxon>
        <taxon>Flavobacteriaceae</taxon>
        <taxon>Flavobacterium</taxon>
    </lineage>
</organism>
<evidence type="ECO:0000256" key="2">
    <source>
        <dbReference type="SAM" id="Phobius"/>
    </source>
</evidence>
<keyword evidence="2" id="KW-1133">Transmembrane helix</keyword>
<proteinExistence type="predicted"/>
<accession>A0ABQ1TT83</accession>
<sequence>MAAEKPLTGYGYGYFEKEYNLYQANYIQKRKVTTEELANAGPVIMPHNEILQNAVEGGSIGLSLILLFFGSILLTVRKSKTNQNDINTETDLHSRNHNFNLAYAGIVSFIAMSMVNSTMQIVPVMCLCILYSAIICSGLKESPFFANLSFISNKTAFTILPKTGVLITSLYLSYLIFGMASADMQNKKAKLLKEAGHYEEALQIISNLEPFLKDDPNYWKNYGAIYFEKHLYQEALDCFKKAQKLSTLPDIYLGTGICYEKLKQYPEAIDQYETLTALYPIKFSYRMRLLKGYLKNKETSKAAALAEEIIQLQPKIPSVKVNQYKKRCQILLKNLARTEFTQKAINQKSIMN</sequence>
<keyword evidence="1" id="KW-0802">TPR repeat</keyword>
<protein>
    <recommendedName>
        <fullName evidence="5">Tetratricopeptide repeat-containing protein</fullName>
    </recommendedName>
</protein>
<dbReference type="Proteomes" id="UP000655016">
    <property type="component" value="Unassembled WGS sequence"/>
</dbReference>
<dbReference type="PROSITE" id="PS50005">
    <property type="entry name" value="TPR"/>
    <property type="match status" value="1"/>
</dbReference>
<evidence type="ECO:0008006" key="5">
    <source>
        <dbReference type="Google" id="ProtNLM"/>
    </source>
</evidence>
<dbReference type="PANTHER" id="PTHR37422">
    <property type="entry name" value="TEICHURONIC ACID BIOSYNTHESIS PROTEIN TUAE"/>
    <property type="match status" value="1"/>
</dbReference>
<keyword evidence="2" id="KW-0812">Transmembrane</keyword>